<proteinExistence type="predicted"/>
<comment type="caution">
    <text evidence="2">The sequence shown here is derived from an EMBL/GenBank/DDBJ whole genome shotgun (WGS) entry which is preliminary data.</text>
</comment>
<reference evidence="2 3" key="1">
    <citation type="journal article" date="2021" name="Commun. Biol.">
        <title>The genome of Shorea leprosula (Dipterocarpaceae) highlights the ecological relevance of drought in aseasonal tropical rainforests.</title>
        <authorList>
            <person name="Ng K.K.S."/>
            <person name="Kobayashi M.J."/>
            <person name="Fawcett J.A."/>
            <person name="Hatakeyama M."/>
            <person name="Paape T."/>
            <person name="Ng C.H."/>
            <person name="Ang C.C."/>
            <person name="Tnah L.H."/>
            <person name="Lee C.T."/>
            <person name="Nishiyama T."/>
            <person name="Sese J."/>
            <person name="O'Brien M.J."/>
            <person name="Copetti D."/>
            <person name="Mohd Noor M.I."/>
            <person name="Ong R.C."/>
            <person name="Putra M."/>
            <person name="Sireger I.Z."/>
            <person name="Indrioko S."/>
            <person name="Kosugi Y."/>
            <person name="Izuno A."/>
            <person name="Isagi Y."/>
            <person name="Lee S.L."/>
            <person name="Shimizu K.K."/>
        </authorList>
    </citation>
    <scope>NUCLEOTIDE SEQUENCE [LARGE SCALE GENOMIC DNA]</scope>
    <source>
        <strain evidence="2">214</strain>
    </source>
</reference>
<name>A0AAV5INZ3_9ROSI</name>
<evidence type="ECO:0000259" key="1">
    <source>
        <dbReference type="Pfam" id="PF11955"/>
    </source>
</evidence>
<dbReference type="AlphaFoldDB" id="A0AAV5INZ3"/>
<dbReference type="EMBL" id="BPVZ01000015">
    <property type="protein sequence ID" value="GKV00028.1"/>
    <property type="molecule type" value="Genomic_DNA"/>
</dbReference>
<dbReference type="InterPro" id="IPR045040">
    <property type="entry name" value="PORR_fam"/>
</dbReference>
<accession>A0AAV5INZ3</accession>
<evidence type="ECO:0000313" key="2">
    <source>
        <dbReference type="EMBL" id="GKV00028.1"/>
    </source>
</evidence>
<dbReference type="GO" id="GO:0003723">
    <property type="term" value="F:RNA binding"/>
    <property type="evidence" value="ECO:0007669"/>
    <property type="project" value="InterPro"/>
</dbReference>
<dbReference type="Proteomes" id="UP001054252">
    <property type="component" value="Unassembled WGS sequence"/>
</dbReference>
<sequence>MGIRVRSLEEYREQINLPKPHMVSDFIRKSTKLFELYKDRRGVLLGAMAKETEALLEEKEILIEEHSSRAAEYVTRLLMMSVDFRRGLSCLRMLMPGNLKPGH</sequence>
<gene>
    <name evidence="2" type="ORF">SLEP1_g12790</name>
</gene>
<evidence type="ECO:0000313" key="3">
    <source>
        <dbReference type="Proteomes" id="UP001054252"/>
    </source>
</evidence>
<keyword evidence="3" id="KW-1185">Reference proteome</keyword>
<protein>
    <recommendedName>
        <fullName evidence="1">PORR domain-containing protein</fullName>
    </recommendedName>
</protein>
<feature type="domain" description="PORR" evidence="1">
    <location>
        <begin position="3"/>
        <end position="85"/>
    </location>
</feature>
<dbReference type="PANTHER" id="PTHR31476:SF8">
    <property type="entry name" value="EXPRESSED PROTEIN"/>
    <property type="match status" value="1"/>
</dbReference>
<dbReference type="InterPro" id="IPR021099">
    <property type="entry name" value="PORR_domain"/>
</dbReference>
<dbReference type="Pfam" id="PF11955">
    <property type="entry name" value="PORR"/>
    <property type="match status" value="1"/>
</dbReference>
<organism evidence="2 3">
    <name type="scientific">Rubroshorea leprosula</name>
    <dbReference type="NCBI Taxonomy" id="152421"/>
    <lineage>
        <taxon>Eukaryota</taxon>
        <taxon>Viridiplantae</taxon>
        <taxon>Streptophyta</taxon>
        <taxon>Embryophyta</taxon>
        <taxon>Tracheophyta</taxon>
        <taxon>Spermatophyta</taxon>
        <taxon>Magnoliopsida</taxon>
        <taxon>eudicotyledons</taxon>
        <taxon>Gunneridae</taxon>
        <taxon>Pentapetalae</taxon>
        <taxon>rosids</taxon>
        <taxon>malvids</taxon>
        <taxon>Malvales</taxon>
        <taxon>Dipterocarpaceae</taxon>
        <taxon>Rubroshorea</taxon>
    </lineage>
</organism>
<dbReference type="PANTHER" id="PTHR31476">
    <property type="entry name" value="PROTEIN WHAT'S THIS FACTOR 1 HOMOLOG, CHLOROPLASTIC"/>
    <property type="match status" value="1"/>
</dbReference>